<keyword evidence="5" id="KW-0862">Zinc</keyword>
<keyword evidence="7" id="KW-0812">Transmembrane</keyword>
<evidence type="ECO:0000313" key="9">
    <source>
        <dbReference type="EMBL" id="RFC61924.1"/>
    </source>
</evidence>
<dbReference type="PANTHER" id="PTHR21666:SF288">
    <property type="entry name" value="CELL DIVISION PROTEIN YTFB"/>
    <property type="match status" value="1"/>
</dbReference>
<dbReference type="RefSeq" id="WP_116684765.1">
    <property type="nucleotide sequence ID" value="NZ_QURL01000011.1"/>
</dbReference>
<gene>
    <name evidence="9" type="ORF">DYI37_18520</name>
</gene>
<keyword evidence="6" id="KW-0482">Metalloprotease</keyword>
<dbReference type="EMBL" id="QURL01000011">
    <property type="protein sequence ID" value="RFC61924.1"/>
    <property type="molecule type" value="Genomic_DNA"/>
</dbReference>
<dbReference type="Gene3D" id="2.70.70.10">
    <property type="entry name" value="Glucose Permease (Domain IIA)"/>
    <property type="match status" value="1"/>
</dbReference>
<dbReference type="InterPro" id="IPR016047">
    <property type="entry name" value="M23ase_b-sheet_dom"/>
</dbReference>
<feature type="transmembrane region" description="Helical" evidence="7">
    <location>
        <begin position="29"/>
        <end position="54"/>
    </location>
</feature>
<comment type="caution">
    <text evidence="9">The sequence shown here is derived from an EMBL/GenBank/DDBJ whole genome shotgun (WGS) entry which is preliminary data.</text>
</comment>
<dbReference type="GO" id="GO:0006508">
    <property type="term" value="P:proteolysis"/>
    <property type="evidence" value="ECO:0007669"/>
    <property type="project" value="UniProtKB-KW"/>
</dbReference>
<feature type="domain" description="M23ase beta-sheet core" evidence="8">
    <location>
        <begin position="512"/>
        <end position="608"/>
    </location>
</feature>
<keyword evidence="10" id="KW-1185">Reference proteome</keyword>
<evidence type="ECO:0000259" key="8">
    <source>
        <dbReference type="Pfam" id="PF01551"/>
    </source>
</evidence>
<keyword evidence="3" id="KW-0479">Metal-binding</keyword>
<comment type="cofactor">
    <cofactor evidence="1">
        <name>Zn(2+)</name>
        <dbReference type="ChEBI" id="CHEBI:29105"/>
    </cofactor>
</comment>
<accession>A0A371WYT3</accession>
<evidence type="ECO:0000256" key="4">
    <source>
        <dbReference type="ARBA" id="ARBA00022801"/>
    </source>
</evidence>
<keyword evidence="7" id="KW-0472">Membrane</keyword>
<reference evidence="9 10" key="1">
    <citation type="submission" date="2018-08" db="EMBL/GenBank/DDBJ databases">
        <title>Fulvimarina sp. 85, whole genome shotgun sequence.</title>
        <authorList>
            <person name="Tuo L."/>
        </authorList>
    </citation>
    <scope>NUCLEOTIDE SEQUENCE [LARGE SCALE GENOMIC DNA]</scope>
    <source>
        <strain evidence="9 10">85</strain>
    </source>
</reference>
<dbReference type="OrthoDB" id="9805070at2"/>
<evidence type="ECO:0000256" key="6">
    <source>
        <dbReference type="ARBA" id="ARBA00023049"/>
    </source>
</evidence>
<evidence type="ECO:0000256" key="3">
    <source>
        <dbReference type="ARBA" id="ARBA00022723"/>
    </source>
</evidence>
<name>A0A371WYT3_9HYPH</name>
<dbReference type="InterPro" id="IPR050570">
    <property type="entry name" value="Cell_wall_metabolism_enzyme"/>
</dbReference>
<keyword evidence="4" id="KW-0378">Hydrolase</keyword>
<evidence type="ECO:0000256" key="2">
    <source>
        <dbReference type="ARBA" id="ARBA00022670"/>
    </source>
</evidence>
<proteinExistence type="predicted"/>
<dbReference type="SUPFAM" id="SSF51261">
    <property type="entry name" value="Duplicated hybrid motif"/>
    <property type="match status" value="1"/>
</dbReference>
<keyword evidence="2" id="KW-0645">Protease</keyword>
<keyword evidence="7" id="KW-1133">Transmembrane helix</keyword>
<dbReference type="GO" id="GO:0004222">
    <property type="term" value="F:metalloendopeptidase activity"/>
    <property type="evidence" value="ECO:0007669"/>
    <property type="project" value="TreeGrafter"/>
</dbReference>
<dbReference type="InterPro" id="IPR011055">
    <property type="entry name" value="Dup_hybrid_motif"/>
</dbReference>
<evidence type="ECO:0000256" key="5">
    <source>
        <dbReference type="ARBA" id="ARBA00022833"/>
    </source>
</evidence>
<dbReference type="GO" id="GO:0046872">
    <property type="term" value="F:metal ion binding"/>
    <property type="evidence" value="ECO:0007669"/>
    <property type="project" value="UniProtKB-KW"/>
</dbReference>
<dbReference type="Gene3D" id="3.10.450.350">
    <property type="match status" value="1"/>
</dbReference>
<dbReference type="CDD" id="cd12797">
    <property type="entry name" value="M23_peptidase"/>
    <property type="match status" value="1"/>
</dbReference>
<evidence type="ECO:0000256" key="1">
    <source>
        <dbReference type="ARBA" id="ARBA00001947"/>
    </source>
</evidence>
<evidence type="ECO:0000256" key="7">
    <source>
        <dbReference type="SAM" id="Phobius"/>
    </source>
</evidence>
<sequence>MAHRTLAFGDEPPLLVDRRRKPDRRQVSLRWLAGTLLTGVTSSALMGIALSAALENGPGVSAPVHLASFGPAPAIAPDIAERGGRVFATAVPLASSHQVVELSTLVREGDREVVSTRPFALVNMLLAARHPKTEDYPAFDPIAVLADTDGPSEAAVEDRLSLASTEIYGERIESDIRLELSDFPFDEAGYEDAPAITSEESERLVRQTLPSLHDTPVQVASLSRVDPFRFGLSQGDEDYEPGSAFRIIQENVSFEQSEWSTDWPRFYEEILPLREAQTVGDALAGLSERGIESEEAGEALAGLLKNGELKSGDALRLGIETAGETRQVVRLSAYRGKRHLGTVAQTRDGMFDRAEAPEMADSVAAIFDERANEAPMRSDMPTVYDGLFQAGLAYGFDQATCKELIRTLASEVDLQSRLSPTDALTVFYTMDENAEEGAGTNQSDILSVSLKIGDLQKTLYRFKPKNAEHASYFDADGRSARQFLIRKPITAGRFTSSFSTGRRHPVLGYVRPHWGVDWAAPRGTAIVASADGVVEEAGWKSGYGRHIKIKHANGYVTSYSHQSGFAKGISPGARVKQGQVIGYVGSTGLSTGNHLHYEIEVNGKKVDPMRIKVGADTVLSGDDLSTFAMERERIDTLIKERFEAPRIASK</sequence>
<dbReference type="PANTHER" id="PTHR21666">
    <property type="entry name" value="PEPTIDASE-RELATED"/>
    <property type="match status" value="1"/>
</dbReference>
<evidence type="ECO:0000313" key="10">
    <source>
        <dbReference type="Proteomes" id="UP000264310"/>
    </source>
</evidence>
<dbReference type="Pfam" id="PF01551">
    <property type="entry name" value="Peptidase_M23"/>
    <property type="match status" value="1"/>
</dbReference>
<organism evidence="9 10">
    <name type="scientific">Fulvimarina endophytica</name>
    <dbReference type="NCBI Taxonomy" id="2293836"/>
    <lineage>
        <taxon>Bacteria</taxon>
        <taxon>Pseudomonadati</taxon>
        <taxon>Pseudomonadota</taxon>
        <taxon>Alphaproteobacteria</taxon>
        <taxon>Hyphomicrobiales</taxon>
        <taxon>Aurantimonadaceae</taxon>
        <taxon>Fulvimarina</taxon>
    </lineage>
</organism>
<protein>
    <submittedName>
        <fullName evidence="9">M23 family peptidase</fullName>
    </submittedName>
</protein>
<dbReference type="AlphaFoldDB" id="A0A371WYT3"/>
<dbReference type="Proteomes" id="UP000264310">
    <property type="component" value="Unassembled WGS sequence"/>
</dbReference>